<evidence type="ECO:0000256" key="1">
    <source>
        <dbReference type="ARBA" id="ARBA00023125"/>
    </source>
</evidence>
<keyword evidence="5" id="KW-1185">Reference proteome</keyword>
<dbReference type="AlphaFoldDB" id="A0A915YJ25"/>
<feature type="domain" description="HTH tetR-type" evidence="3">
    <location>
        <begin position="2"/>
        <end position="62"/>
    </location>
</feature>
<dbReference type="Pfam" id="PF00440">
    <property type="entry name" value="TetR_N"/>
    <property type="match status" value="1"/>
</dbReference>
<dbReference type="KEGG" id="aup:AsAng_0046870"/>
<evidence type="ECO:0000313" key="4">
    <source>
        <dbReference type="EMBL" id="BDS13924.1"/>
    </source>
</evidence>
<name>A0A915YJ25_9BACT</name>
<dbReference type="Proteomes" id="UP001060919">
    <property type="component" value="Chromosome"/>
</dbReference>
<dbReference type="Gene3D" id="1.10.357.10">
    <property type="entry name" value="Tetracycline Repressor, domain 2"/>
    <property type="match status" value="1"/>
</dbReference>
<proteinExistence type="predicted"/>
<sequence length="177" mass="20795">MESSKQKWIKKGYETYALAGYKRLKIESLARVVGVSKSSFYHHFADLECFSDHLFEHHFKMCLILAEKERNCASIYPDLINILVAHKVDLLFHRQLRIHRHYDSVQIALSKANKILGNYATMLWAKQINLKLNTTQLEGLFELATDDFYMNINKDNLCYNSLKSYFQNLSRIINRLT</sequence>
<reference evidence="4" key="1">
    <citation type="submission" date="2022-09" db="EMBL/GenBank/DDBJ databases">
        <title>Aureispira anguillicida sp. nov., isolated from Leptocephalus of Japanese eel Anguilla japonica.</title>
        <authorList>
            <person name="Yuasa K."/>
            <person name="Mekata T."/>
            <person name="Ikunari K."/>
        </authorList>
    </citation>
    <scope>NUCLEOTIDE SEQUENCE</scope>
    <source>
        <strain evidence="4">EL160426</strain>
    </source>
</reference>
<dbReference type="InterPro" id="IPR009057">
    <property type="entry name" value="Homeodomain-like_sf"/>
</dbReference>
<dbReference type="SUPFAM" id="SSF46689">
    <property type="entry name" value="Homeodomain-like"/>
    <property type="match status" value="1"/>
</dbReference>
<accession>A0A915YJ25</accession>
<dbReference type="EMBL" id="AP026867">
    <property type="protein sequence ID" value="BDS13924.1"/>
    <property type="molecule type" value="Genomic_DNA"/>
</dbReference>
<dbReference type="InterPro" id="IPR001647">
    <property type="entry name" value="HTH_TetR"/>
</dbReference>
<feature type="DNA-binding region" description="H-T-H motif" evidence="2">
    <location>
        <begin position="25"/>
        <end position="44"/>
    </location>
</feature>
<gene>
    <name evidence="4" type="ORF">AsAng_0046870</name>
</gene>
<evidence type="ECO:0000259" key="3">
    <source>
        <dbReference type="PROSITE" id="PS50977"/>
    </source>
</evidence>
<organism evidence="4 5">
    <name type="scientific">Aureispira anguillae</name>
    <dbReference type="NCBI Taxonomy" id="2864201"/>
    <lineage>
        <taxon>Bacteria</taxon>
        <taxon>Pseudomonadati</taxon>
        <taxon>Bacteroidota</taxon>
        <taxon>Saprospiria</taxon>
        <taxon>Saprospirales</taxon>
        <taxon>Saprospiraceae</taxon>
        <taxon>Aureispira</taxon>
    </lineage>
</organism>
<dbReference type="GO" id="GO:0003677">
    <property type="term" value="F:DNA binding"/>
    <property type="evidence" value="ECO:0007669"/>
    <property type="project" value="UniProtKB-UniRule"/>
</dbReference>
<dbReference type="PROSITE" id="PS50977">
    <property type="entry name" value="HTH_TETR_2"/>
    <property type="match status" value="1"/>
</dbReference>
<evidence type="ECO:0000313" key="5">
    <source>
        <dbReference type="Proteomes" id="UP001060919"/>
    </source>
</evidence>
<dbReference type="RefSeq" id="WP_264789170.1">
    <property type="nucleotide sequence ID" value="NZ_AP026867.1"/>
</dbReference>
<keyword evidence="1 2" id="KW-0238">DNA-binding</keyword>
<protein>
    <submittedName>
        <fullName evidence="4">TetR/AcrR family transcriptional regulator</fullName>
    </submittedName>
</protein>
<evidence type="ECO:0000256" key="2">
    <source>
        <dbReference type="PROSITE-ProRule" id="PRU00335"/>
    </source>
</evidence>